<reference evidence="8" key="1">
    <citation type="submission" date="2023-07" db="EMBL/GenBank/DDBJ databases">
        <title>Chromosome-level Genome Assembly of Striped Snakehead (Channa striata).</title>
        <authorList>
            <person name="Liu H."/>
        </authorList>
    </citation>
    <scope>NUCLEOTIDE SEQUENCE</scope>
    <source>
        <strain evidence="8">Gz</strain>
        <tissue evidence="8">Muscle</tissue>
    </source>
</reference>
<gene>
    <name evidence="8" type="ORF">Q5P01_011572</name>
</gene>
<sequence length="699" mass="75404">MTCLGCGRSSTYFFTFLLSFTFQAAPAELLVSPVGAAGLNAAAGSSVTLAVSFSGAPDPVVTWFMGRLHVVTWTLNSGAPPDIAENLRKVIRLEPNGSLTFANVTPDYTNNYTVEMTKPGLSRAVTGFTLRVFELIQDVVLSARPAFAQEGADQLTLQYELLRGIVEQQTWFFRGTELKTSSHYLVEQRSLVILRPNRSDTGWYTLVLTNPFSNVTSQINVAVLYGPDEPVLEARPAQPFYVSGDSLSLSCHAEGLPQPTARWDFGGQTLFASHNGVLNLTNVRTGQGGVYTCTLLNKQTAVQRQKNMTLYVYERPSGNPMCSVQSVTNTSLQYLCQWPGGSPQAQLSFPALNTSSGAGSLSWIVTVTPTDNLSGRTFTCIANHPVEQNTCNITARSPVEFLPAVTTTVDSEDKIVVTIHCVSDASPRAVVSWTKGSEAIASGTVHQISSDTTQLQVRDSNVSNFLLQNYTCTCSNPLGIQRRETLLQGPSISDSNVLPNKDGTIVTLTWEIPPTSVVTGFNIEMLGPDLLNNSGSQTTGSSNTYRTIQQKPGTARSTDVFALNPRLTYQFRVMPKAGVTVGEPSVAHRIGPGTGLSGPAVAGIAAGIPCGLLFLFLIGGLIYLYTRHNKNKSRQTRYPVSRAVEKTKSTQSDVAPNHPAAGRLKSPPDYNRLQQTPSERSVALPTFTPPPPVRVATTV</sequence>
<evidence type="ECO:0000256" key="2">
    <source>
        <dbReference type="ARBA" id="ARBA00023180"/>
    </source>
</evidence>
<evidence type="ECO:0000256" key="5">
    <source>
        <dbReference type="SAM" id="Phobius"/>
    </source>
</evidence>
<dbReference type="Pfam" id="PF13927">
    <property type="entry name" value="Ig_3"/>
    <property type="match status" value="1"/>
</dbReference>
<feature type="region of interest" description="Disordered" evidence="4">
    <location>
        <begin position="634"/>
        <end position="699"/>
    </location>
</feature>
<feature type="domain" description="Ig-like" evidence="7">
    <location>
        <begin position="403"/>
        <end position="493"/>
    </location>
</feature>
<keyword evidence="5" id="KW-1133">Transmembrane helix</keyword>
<dbReference type="SMART" id="SM00408">
    <property type="entry name" value="IGc2"/>
    <property type="match status" value="2"/>
</dbReference>
<keyword evidence="3" id="KW-0393">Immunoglobulin domain</keyword>
<feature type="transmembrane region" description="Helical" evidence="5">
    <location>
        <begin position="600"/>
        <end position="625"/>
    </location>
</feature>
<evidence type="ECO:0000313" key="9">
    <source>
        <dbReference type="Proteomes" id="UP001187415"/>
    </source>
</evidence>
<keyword evidence="9" id="KW-1185">Reference proteome</keyword>
<evidence type="ECO:0000256" key="3">
    <source>
        <dbReference type="ARBA" id="ARBA00023319"/>
    </source>
</evidence>
<name>A0AA88MWK9_CHASR</name>
<proteinExistence type="predicted"/>
<feature type="chain" id="PRO_5041740817" description="Ig-like domain-containing protein" evidence="6">
    <location>
        <begin position="28"/>
        <end position="699"/>
    </location>
</feature>
<dbReference type="PANTHER" id="PTHR44427:SF5">
    <property type="entry name" value="V-SET AND IMMUNOGLOBULIN DOMAIN-CONTAINING PROTEIN 10-LIKE"/>
    <property type="match status" value="1"/>
</dbReference>
<dbReference type="SMART" id="SM00409">
    <property type="entry name" value="IG"/>
    <property type="match status" value="3"/>
</dbReference>
<feature type="domain" description="Ig-like" evidence="7">
    <location>
        <begin position="230"/>
        <end position="309"/>
    </location>
</feature>
<dbReference type="AlphaFoldDB" id="A0AA88MWK9"/>
<dbReference type="InterPro" id="IPR003598">
    <property type="entry name" value="Ig_sub2"/>
</dbReference>
<dbReference type="SUPFAM" id="SSF49265">
    <property type="entry name" value="Fibronectin type III"/>
    <property type="match status" value="1"/>
</dbReference>
<dbReference type="SUPFAM" id="SSF48726">
    <property type="entry name" value="Immunoglobulin"/>
    <property type="match status" value="4"/>
</dbReference>
<evidence type="ECO:0000256" key="1">
    <source>
        <dbReference type="ARBA" id="ARBA00022729"/>
    </source>
</evidence>
<feature type="signal peptide" evidence="6">
    <location>
        <begin position="1"/>
        <end position="27"/>
    </location>
</feature>
<keyword evidence="5" id="KW-0812">Transmembrane</keyword>
<evidence type="ECO:0000256" key="4">
    <source>
        <dbReference type="SAM" id="MobiDB-lite"/>
    </source>
</evidence>
<keyword evidence="5" id="KW-0472">Membrane</keyword>
<protein>
    <recommendedName>
        <fullName evidence="7">Ig-like domain-containing protein</fullName>
    </recommendedName>
</protein>
<evidence type="ECO:0000313" key="8">
    <source>
        <dbReference type="EMBL" id="KAK2844913.1"/>
    </source>
</evidence>
<dbReference type="InterPro" id="IPR003599">
    <property type="entry name" value="Ig_sub"/>
</dbReference>
<accession>A0AA88MWK9</accession>
<keyword evidence="2" id="KW-0325">Glycoprotein</keyword>
<dbReference type="InterPro" id="IPR036179">
    <property type="entry name" value="Ig-like_dom_sf"/>
</dbReference>
<dbReference type="InterPro" id="IPR003961">
    <property type="entry name" value="FN3_dom"/>
</dbReference>
<dbReference type="InterPro" id="IPR007110">
    <property type="entry name" value="Ig-like_dom"/>
</dbReference>
<evidence type="ECO:0000256" key="6">
    <source>
        <dbReference type="SAM" id="SignalP"/>
    </source>
</evidence>
<organism evidence="8 9">
    <name type="scientific">Channa striata</name>
    <name type="common">Snakehead murrel</name>
    <name type="synonym">Ophicephalus striatus</name>
    <dbReference type="NCBI Taxonomy" id="64152"/>
    <lineage>
        <taxon>Eukaryota</taxon>
        <taxon>Metazoa</taxon>
        <taxon>Chordata</taxon>
        <taxon>Craniata</taxon>
        <taxon>Vertebrata</taxon>
        <taxon>Euteleostomi</taxon>
        <taxon>Actinopterygii</taxon>
        <taxon>Neopterygii</taxon>
        <taxon>Teleostei</taxon>
        <taxon>Neoteleostei</taxon>
        <taxon>Acanthomorphata</taxon>
        <taxon>Anabantaria</taxon>
        <taxon>Anabantiformes</taxon>
        <taxon>Channoidei</taxon>
        <taxon>Channidae</taxon>
        <taxon>Channa</taxon>
    </lineage>
</organism>
<dbReference type="Gene3D" id="2.60.40.10">
    <property type="entry name" value="Immunoglobulins"/>
    <property type="match status" value="5"/>
</dbReference>
<evidence type="ECO:0000259" key="7">
    <source>
        <dbReference type="PROSITE" id="PS50835"/>
    </source>
</evidence>
<keyword evidence="1 6" id="KW-0732">Signal</keyword>
<dbReference type="InterPro" id="IPR013783">
    <property type="entry name" value="Ig-like_fold"/>
</dbReference>
<dbReference type="Proteomes" id="UP001187415">
    <property type="component" value="Unassembled WGS sequence"/>
</dbReference>
<dbReference type="PROSITE" id="PS50835">
    <property type="entry name" value="IG_LIKE"/>
    <property type="match status" value="2"/>
</dbReference>
<comment type="caution">
    <text evidence="8">The sequence shown here is derived from an EMBL/GenBank/DDBJ whole genome shotgun (WGS) entry which is preliminary data.</text>
</comment>
<dbReference type="CDD" id="cd00063">
    <property type="entry name" value="FN3"/>
    <property type="match status" value="1"/>
</dbReference>
<dbReference type="PANTHER" id="PTHR44427">
    <property type="entry name" value="CARCINOEMBRYONIC ANTIGEN-RELATED CELL ADHESION MOLECULE 19"/>
    <property type="match status" value="1"/>
</dbReference>
<dbReference type="EMBL" id="JAUPFM010000008">
    <property type="protein sequence ID" value="KAK2844913.1"/>
    <property type="molecule type" value="Genomic_DNA"/>
</dbReference>
<dbReference type="InterPro" id="IPR036116">
    <property type="entry name" value="FN3_sf"/>
</dbReference>
<dbReference type="InterPro" id="IPR050831">
    <property type="entry name" value="CEA_cell_adhesion"/>
</dbReference>